<organism evidence="1 2">
    <name type="scientific">Niallia endozanthoxylica</name>
    <dbReference type="NCBI Taxonomy" id="2036016"/>
    <lineage>
        <taxon>Bacteria</taxon>
        <taxon>Bacillati</taxon>
        <taxon>Bacillota</taxon>
        <taxon>Bacilli</taxon>
        <taxon>Bacillales</taxon>
        <taxon>Bacillaceae</taxon>
        <taxon>Niallia</taxon>
    </lineage>
</organism>
<protein>
    <submittedName>
        <fullName evidence="1">Aspartyl-phosphate phosphatase Spo0E family protein</fullName>
    </submittedName>
</protein>
<keyword evidence="2" id="KW-1185">Reference proteome</keyword>
<dbReference type="RefSeq" id="WP_150442185.1">
    <property type="nucleotide sequence ID" value="NZ_VYKL01000039.1"/>
</dbReference>
<name>A0A5J5H5L1_9BACI</name>
<evidence type="ECO:0000313" key="2">
    <source>
        <dbReference type="Proteomes" id="UP000326671"/>
    </source>
</evidence>
<dbReference type="GO" id="GO:0043937">
    <property type="term" value="P:regulation of sporulation"/>
    <property type="evidence" value="ECO:0007669"/>
    <property type="project" value="InterPro"/>
</dbReference>
<dbReference type="Pfam" id="PF09388">
    <property type="entry name" value="SpoOE-like"/>
    <property type="match status" value="1"/>
</dbReference>
<reference evidence="1 2" key="1">
    <citation type="submission" date="2019-09" db="EMBL/GenBank/DDBJ databases">
        <title>Whole genome sequences of isolates from the Mars Exploration Rovers.</title>
        <authorList>
            <person name="Seuylemezian A."/>
            <person name="Vaishampayan P."/>
        </authorList>
    </citation>
    <scope>NUCLEOTIDE SEQUENCE [LARGE SCALE GENOMIC DNA]</scope>
    <source>
        <strain evidence="1 2">MER_TA_151</strain>
    </source>
</reference>
<accession>A0A5J5H5L1</accession>
<dbReference type="SUPFAM" id="SSF140500">
    <property type="entry name" value="BAS1536-like"/>
    <property type="match status" value="1"/>
</dbReference>
<dbReference type="InterPro" id="IPR037208">
    <property type="entry name" value="Spo0E-like_sf"/>
</dbReference>
<comment type="caution">
    <text evidence="1">The sequence shown here is derived from an EMBL/GenBank/DDBJ whole genome shotgun (WGS) entry which is preliminary data.</text>
</comment>
<sequence length="67" mass="7983">MCTEVGELEYRINQMRQTLILIAVETGLNSDDTLWYSQKLDELISRYQKLKMNNMQKKHDKSYIVTL</sequence>
<gene>
    <name evidence="1" type="ORF">F4V44_22135</name>
</gene>
<dbReference type="InterPro" id="IPR018540">
    <property type="entry name" value="Spo0E-like"/>
</dbReference>
<dbReference type="GO" id="GO:0046983">
    <property type="term" value="F:protein dimerization activity"/>
    <property type="evidence" value="ECO:0007669"/>
    <property type="project" value="InterPro"/>
</dbReference>
<dbReference type="OrthoDB" id="2933402at2"/>
<dbReference type="Gene3D" id="4.10.280.10">
    <property type="entry name" value="Helix-loop-helix DNA-binding domain"/>
    <property type="match status" value="1"/>
</dbReference>
<proteinExistence type="predicted"/>
<dbReference type="Proteomes" id="UP000326671">
    <property type="component" value="Unassembled WGS sequence"/>
</dbReference>
<dbReference type="AlphaFoldDB" id="A0A5J5H5L1"/>
<evidence type="ECO:0000313" key="1">
    <source>
        <dbReference type="EMBL" id="KAA9015959.1"/>
    </source>
</evidence>
<dbReference type="EMBL" id="VYKL01000039">
    <property type="protein sequence ID" value="KAA9015959.1"/>
    <property type="molecule type" value="Genomic_DNA"/>
</dbReference>
<dbReference type="InterPro" id="IPR036638">
    <property type="entry name" value="HLH_DNA-bd_sf"/>
</dbReference>